<evidence type="ECO:0000256" key="5">
    <source>
        <dbReference type="ARBA" id="ARBA00022605"/>
    </source>
</evidence>
<reference evidence="13" key="1">
    <citation type="journal article" date="2013" name="Nature">
        <title>Pan genome of the phytoplankton Emiliania underpins its global distribution.</title>
        <authorList>
            <person name="Read B.A."/>
            <person name="Kegel J."/>
            <person name="Klute M.J."/>
            <person name="Kuo A."/>
            <person name="Lefebvre S.C."/>
            <person name="Maumus F."/>
            <person name="Mayer C."/>
            <person name="Miller J."/>
            <person name="Monier A."/>
            <person name="Salamov A."/>
            <person name="Young J."/>
            <person name="Aguilar M."/>
            <person name="Claverie J.M."/>
            <person name="Frickenhaus S."/>
            <person name="Gonzalez K."/>
            <person name="Herman E.K."/>
            <person name="Lin Y.C."/>
            <person name="Napier J."/>
            <person name="Ogata H."/>
            <person name="Sarno A.F."/>
            <person name="Shmutz J."/>
            <person name="Schroeder D."/>
            <person name="de Vargas C."/>
            <person name="Verret F."/>
            <person name="von Dassow P."/>
            <person name="Valentin K."/>
            <person name="Van de Peer Y."/>
            <person name="Wheeler G."/>
            <person name="Dacks J.B."/>
            <person name="Delwiche C.F."/>
            <person name="Dyhrman S.T."/>
            <person name="Glockner G."/>
            <person name="John U."/>
            <person name="Richards T."/>
            <person name="Worden A.Z."/>
            <person name="Zhang X."/>
            <person name="Grigoriev I.V."/>
            <person name="Allen A.E."/>
            <person name="Bidle K."/>
            <person name="Borodovsky M."/>
            <person name="Bowler C."/>
            <person name="Brownlee C."/>
            <person name="Cock J.M."/>
            <person name="Elias M."/>
            <person name="Gladyshev V.N."/>
            <person name="Groth M."/>
            <person name="Guda C."/>
            <person name="Hadaegh A."/>
            <person name="Iglesias-Rodriguez M.D."/>
            <person name="Jenkins J."/>
            <person name="Jones B.M."/>
            <person name="Lawson T."/>
            <person name="Leese F."/>
            <person name="Lindquist E."/>
            <person name="Lobanov A."/>
            <person name="Lomsadze A."/>
            <person name="Malik S.B."/>
            <person name="Marsh M.E."/>
            <person name="Mackinder L."/>
            <person name="Mock T."/>
            <person name="Mueller-Roeber B."/>
            <person name="Pagarete A."/>
            <person name="Parker M."/>
            <person name="Probert I."/>
            <person name="Quesneville H."/>
            <person name="Raines C."/>
            <person name="Rensing S.A."/>
            <person name="Riano-Pachon D.M."/>
            <person name="Richier S."/>
            <person name="Rokitta S."/>
            <person name="Shiraiwa Y."/>
            <person name="Soanes D.M."/>
            <person name="van der Giezen M."/>
            <person name="Wahlund T.M."/>
            <person name="Williams B."/>
            <person name="Wilson W."/>
            <person name="Wolfe G."/>
            <person name="Wurch L.L."/>
        </authorList>
    </citation>
    <scope>NUCLEOTIDE SEQUENCE</scope>
</reference>
<dbReference type="SUPFAM" id="SSF56784">
    <property type="entry name" value="HAD-like"/>
    <property type="match status" value="1"/>
</dbReference>
<dbReference type="EnsemblProtists" id="EOD21894">
    <property type="protein sequence ID" value="EOD21894"/>
    <property type="gene ID" value="EMIHUDRAFT_116987"/>
</dbReference>
<evidence type="ECO:0000313" key="12">
    <source>
        <dbReference type="EnsemblProtists" id="EOD39171"/>
    </source>
</evidence>
<comment type="pathway">
    <text evidence="2">Amino-acid biosynthesis; L-serine biosynthesis; L-serine from 3-phospho-D-glycerate: step 3/3.</text>
</comment>
<dbReference type="NCBIfam" id="TIGR00338">
    <property type="entry name" value="serB"/>
    <property type="match status" value="1"/>
</dbReference>
<keyword evidence="8" id="KW-0460">Magnesium</keyword>
<dbReference type="GO" id="GO:0036424">
    <property type="term" value="F:L-phosphoserine phosphatase activity"/>
    <property type="evidence" value="ECO:0007669"/>
    <property type="project" value="InterPro"/>
</dbReference>
<keyword evidence="13" id="KW-1185">Reference proteome</keyword>
<feature type="active site" description="Proton donor" evidence="11">
    <location>
        <position position="25"/>
    </location>
</feature>
<evidence type="ECO:0000256" key="4">
    <source>
        <dbReference type="ARBA" id="ARBA00012640"/>
    </source>
</evidence>
<dbReference type="STRING" id="2903.R1FU08"/>
<dbReference type="KEGG" id="ehx:EMIHUDRAFT_70007"/>
<dbReference type="InterPro" id="IPR050582">
    <property type="entry name" value="HAD-like_SerB"/>
</dbReference>
<keyword evidence="5" id="KW-0028">Amino-acid biosynthesis</keyword>
<dbReference type="UniPathway" id="UPA00135">
    <property type="reaction ID" value="UER00198"/>
</dbReference>
<evidence type="ECO:0000256" key="10">
    <source>
        <dbReference type="ARBA" id="ARBA00031693"/>
    </source>
</evidence>
<feature type="active site" description="Nucleophile" evidence="11">
    <location>
        <position position="23"/>
    </location>
</feature>
<evidence type="ECO:0000256" key="7">
    <source>
        <dbReference type="ARBA" id="ARBA00022801"/>
    </source>
</evidence>
<dbReference type="Gene3D" id="1.10.150.210">
    <property type="entry name" value="Phosphoserine phosphatase, domain 2"/>
    <property type="match status" value="1"/>
</dbReference>
<dbReference type="InterPro" id="IPR004469">
    <property type="entry name" value="PSP"/>
</dbReference>
<evidence type="ECO:0000313" key="13">
    <source>
        <dbReference type="Proteomes" id="UP000013827"/>
    </source>
</evidence>
<keyword evidence="7" id="KW-0378">Hydrolase</keyword>
<dbReference type="KEGG" id="ehx:EMIHUDRAFT_116987"/>
<dbReference type="EnsemblProtists" id="EOD39171">
    <property type="protein sequence ID" value="EOD39171"/>
    <property type="gene ID" value="EMIHUDRAFT_70007"/>
</dbReference>
<dbReference type="AlphaFoldDB" id="A0A0D3KTT6"/>
<comment type="similarity">
    <text evidence="3">Belongs to the HAD-like hydrolase superfamily. SerB family.</text>
</comment>
<dbReference type="Gene3D" id="3.40.50.1000">
    <property type="entry name" value="HAD superfamily/HAD-like"/>
    <property type="match status" value="1"/>
</dbReference>
<dbReference type="RefSeq" id="XP_005791600.1">
    <property type="nucleotide sequence ID" value="XM_005791543.1"/>
</dbReference>
<evidence type="ECO:0000256" key="3">
    <source>
        <dbReference type="ARBA" id="ARBA00009184"/>
    </source>
</evidence>
<dbReference type="PANTHER" id="PTHR43344">
    <property type="entry name" value="PHOSPHOSERINE PHOSPHATASE"/>
    <property type="match status" value="1"/>
</dbReference>
<dbReference type="eggNOG" id="KOG1615">
    <property type="taxonomic scope" value="Eukaryota"/>
</dbReference>
<dbReference type="OMA" id="ANYFIGF"/>
<dbReference type="EC" id="3.1.3.3" evidence="4"/>
<organism evidence="12 13">
    <name type="scientific">Emiliania huxleyi (strain CCMP1516)</name>
    <dbReference type="NCBI Taxonomy" id="280463"/>
    <lineage>
        <taxon>Eukaryota</taxon>
        <taxon>Haptista</taxon>
        <taxon>Haptophyta</taxon>
        <taxon>Prymnesiophyceae</taxon>
        <taxon>Isochrysidales</taxon>
        <taxon>Noelaerhabdaceae</taxon>
        <taxon>Emiliania</taxon>
    </lineage>
</organism>
<dbReference type="NCBIfam" id="TIGR01488">
    <property type="entry name" value="HAD-SF-IB"/>
    <property type="match status" value="1"/>
</dbReference>
<evidence type="ECO:0000256" key="2">
    <source>
        <dbReference type="ARBA" id="ARBA00005135"/>
    </source>
</evidence>
<evidence type="ECO:0000256" key="1">
    <source>
        <dbReference type="ARBA" id="ARBA00001946"/>
    </source>
</evidence>
<keyword evidence="6" id="KW-0479">Metal-binding</keyword>
<evidence type="ECO:0000256" key="8">
    <source>
        <dbReference type="ARBA" id="ARBA00022842"/>
    </source>
</evidence>
<dbReference type="Pfam" id="PF12710">
    <property type="entry name" value="HAD"/>
    <property type="match status" value="1"/>
</dbReference>
<dbReference type="PANTHER" id="PTHR43344:SF2">
    <property type="entry name" value="PHOSPHOSERINE PHOSPHATASE"/>
    <property type="match status" value="1"/>
</dbReference>
<dbReference type="PaxDb" id="2903-EOD21894"/>
<sequence length="234" mass="24330">MATGTRVEHAQAALQKADAVCFDVDSTVITKEGIDELAAFLGVGDRVAALTASAMGGSVPFHEALAARLDVMRPSRKQLDAMLAAHPPADLLTPGIAALIARLVALNKRVYLVSGGFRQMIEPVAAELAIPPTDIYANSLLFDDAGDFTGHDPAEPTSRAGGKAKVVADLKASRGYSTVVMIGDGATDMEARDVPGGADAFIGFGGIQVRDKVKAGADWFVTSFDELMKALAGC</sequence>
<dbReference type="GO" id="GO:0006564">
    <property type="term" value="P:L-serine biosynthetic process"/>
    <property type="evidence" value="ECO:0007669"/>
    <property type="project" value="UniProtKB-KW"/>
</dbReference>
<reference evidence="12" key="2">
    <citation type="submission" date="2024-10" db="UniProtKB">
        <authorList>
            <consortium name="EnsemblProtists"/>
        </authorList>
    </citation>
    <scope>IDENTIFICATION</scope>
</reference>
<keyword evidence="9" id="KW-0718">Serine biosynthesis</keyword>
<name>A0A0D3KTT6_EMIH1</name>
<comment type="cofactor">
    <cofactor evidence="1">
        <name>Mg(2+)</name>
        <dbReference type="ChEBI" id="CHEBI:18420"/>
    </cofactor>
</comment>
<dbReference type="GO" id="GO:0000287">
    <property type="term" value="F:magnesium ion binding"/>
    <property type="evidence" value="ECO:0007669"/>
    <property type="project" value="TreeGrafter"/>
</dbReference>
<dbReference type="GeneID" id="17267439"/>
<dbReference type="CDD" id="cd04309">
    <property type="entry name" value="HAD_PSP_eu"/>
    <property type="match status" value="1"/>
</dbReference>
<evidence type="ECO:0000256" key="9">
    <source>
        <dbReference type="ARBA" id="ARBA00023299"/>
    </source>
</evidence>
<proteinExistence type="inferred from homology"/>
<dbReference type="InterPro" id="IPR023214">
    <property type="entry name" value="HAD_sf"/>
</dbReference>
<dbReference type="InterPro" id="IPR036412">
    <property type="entry name" value="HAD-like_sf"/>
</dbReference>
<dbReference type="Proteomes" id="UP000013827">
    <property type="component" value="Unassembled WGS sequence"/>
</dbReference>
<evidence type="ECO:0000256" key="11">
    <source>
        <dbReference type="PIRSR" id="PIRSR604469-1"/>
    </source>
</evidence>
<protein>
    <recommendedName>
        <fullName evidence="4">phosphoserine phosphatase</fullName>
        <ecNumber evidence="4">3.1.3.3</ecNumber>
    </recommendedName>
    <alternativeName>
        <fullName evidence="10">O-phosphoserine phosphohydrolase</fullName>
    </alternativeName>
</protein>
<dbReference type="RefSeq" id="XP_005774323.1">
    <property type="nucleotide sequence ID" value="XM_005774266.1"/>
</dbReference>
<dbReference type="GO" id="GO:0005737">
    <property type="term" value="C:cytoplasm"/>
    <property type="evidence" value="ECO:0007669"/>
    <property type="project" value="TreeGrafter"/>
</dbReference>
<evidence type="ECO:0000256" key="6">
    <source>
        <dbReference type="ARBA" id="ARBA00022723"/>
    </source>
</evidence>
<dbReference type="GeneID" id="17284441"/>
<accession>A0A0D3KTT6</accession>
<dbReference type="HOGENOM" id="CLU_036368_2_1_1"/>